<dbReference type="AlphaFoldDB" id="E0XR92"/>
<protein>
    <submittedName>
        <fullName evidence="2">Inactive homolog of metal-dependent proteases, putative molecular chaperone</fullName>
    </submittedName>
</protein>
<keyword evidence="2" id="KW-0378">Hydrolase</keyword>
<organism evidence="2">
    <name type="scientific">uncultured Fidelibacterota bacterium HF0010_18O13</name>
    <dbReference type="NCBI Taxonomy" id="710789"/>
    <lineage>
        <taxon>Bacteria</taxon>
        <taxon>Pseudomonadati</taxon>
        <taxon>Fidelibacterota</taxon>
        <taxon>environmental samples</taxon>
    </lineage>
</organism>
<feature type="domain" description="Gcp-like" evidence="1">
    <location>
        <begin position="36"/>
        <end position="149"/>
    </location>
</feature>
<keyword evidence="2" id="KW-0645">Protease</keyword>
<evidence type="ECO:0000259" key="1">
    <source>
        <dbReference type="Pfam" id="PF00814"/>
    </source>
</evidence>
<dbReference type="InterPro" id="IPR022496">
    <property type="entry name" value="T6A_TsaB"/>
</dbReference>
<dbReference type="Gene3D" id="3.30.420.200">
    <property type="match status" value="1"/>
</dbReference>
<dbReference type="Gene3D" id="3.30.420.40">
    <property type="match status" value="1"/>
</dbReference>
<dbReference type="Pfam" id="PF00814">
    <property type="entry name" value="TsaD"/>
    <property type="match status" value="1"/>
</dbReference>
<dbReference type="InterPro" id="IPR043129">
    <property type="entry name" value="ATPase_NBD"/>
</dbReference>
<dbReference type="InterPro" id="IPR000905">
    <property type="entry name" value="Gcp-like_dom"/>
</dbReference>
<dbReference type="SUPFAM" id="SSF53067">
    <property type="entry name" value="Actin-like ATPase domain"/>
    <property type="match status" value="1"/>
</dbReference>
<dbReference type="PANTHER" id="PTHR11735">
    <property type="entry name" value="TRNA N6-ADENOSINE THREONYLCARBAMOYLTRANSFERASE"/>
    <property type="match status" value="1"/>
</dbReference>
<dbReference type="GO" id="GO:0002949">
    <property type="term" value="P:tRNA threonylcarbamoyladenosine modification"/>
    <property type="evidence" value="ECO:0007669"/>
    <property type="project" value="InterPro"/>
</dbReference>
<dbReference type="EMBL" id="GU474850">
    <property type="protein sequence ID" value="ADI16933.1"/>
    <property type="molecule type" value="Genomic_DNA"/>
</dbReference>
<dbReference type="PANTHER" id="PTHR11735:SF11">
    <property type="entry name" value="TRNA THREONYLCARBAMOYLADENOSINE BIOSYNTHESIS PROTEIN TSAB"/>
    <property type="match status" value="1"/>
</dbReference>
<dbReference type="GO" id="GO:0008233">
    <property type="term" value="F:peptidase activity"/>
    <property type="evidence" value="ECO:0007669"/>
    <property type="project" value="UniProtKB-KW"/>
</dbReference>
<evidence type="ECO:0000313" key="2">
    <source>
        <dbReference type="EMBL" id="ADI16933.1"/>
    </source>
</evidence>
<reference evidence="2" key="1">
    <citation type="journal article" date="2011" name="Environ. Microbiol.">
        <title>Time-series analyses of Monterey Bay coastal microbial picoplankton using a 'genome proxy' microarray.</title>
        <authorList>
            <person name="Rich V.I."/>
            <person name="Pham V.D."/>
            <person name="Eppley J."/>
            <person name="Shi Y."/>
            <person name="DeLong E.F."/>
        </authorList>
    </citation>
    <scope>NUCLEOTIDE SEQUENCE</scope>
</reference>
<dbReference type="GO" id="GO:0006508">
    <property type="term" value="P:proteolysis"/>
    <property type="evidence" value="ECO:0007669"/>
    <property type="project" value="UniProtKB-KW"/>
</dbReference>
<accession>E0XR92</accession>
<proteinExistence type="predicted"/>
<dbReference type="NCBIfam" id="TIGR03725">
    <property type="entry name" value="T6A_YeaZ"/>
    <property type="match status" value="1"/>
</dbReference>
<name>E0XR92_9BACT</name>
<dbReference type="GO" id="GO:0005829">
    <property type="term" value="C:cytosol"/>
    <property type="evidence" value="ECO:0007669"/>
    <property type="project" value="TreeGrafter"/>
</dbReference>
<dbReference type="CDD" id="cd24032">
    <property type="entry name" value="ASKHA_NBD_TsaB"/>
    <property type="match status" value="1"/>
</dbReference>
<sequence>MNLLGIESSSRKLSVGLMKEESFSELHSEKINDTANSLPQLSKKIINNASLSFEDLDTICISAGPGSFTGLRVGMSYAKGIAMALDIPIVPVSTFDSLAYNNASKELSTLIYSHGNTFYICEYSLNNGILLKSSEPKSILKEDVLELSNNIVLNGPMNIFEDLKAHNLKIEFKELSVNNIVKIAHQNFKLLKTKSLDNLVPEYVGNFEVK</sequence>